<dbReference type="AlphaFoldDB" id="A0A2U2XD57"/>
<dbReference type="InterPro" id="IPR007173">
    <property type="entry name" value="ALO_C"/>
</dbReference>
<dbReference type="InterPro" id="IPR016166">
    <property type="entry name" value="FAD-bd_PCMH"/>
</dbReference>
<reference evidence="7 8" key="2">
    <citation type="submission" date="2018-05" db="EMBL/GenBank/DDBJ databases">
        <authorList>
            <person name="Lanie J.A."/>
            <person name="Ng W.-L."/>
            <person name="Kazmierczak K.M."/>
            <person name="Andrzejewski T.M."/>
            <person name="Davidsen T.M."/>
            <person name="Wayne K.J."/>
            <person name="Tettelin H."/>
            <person name="Glass J.I."/>
            <person name="Rusch D."/>
            <person name="Podicherti R."/>
            <person name="Tsui H.-C.T."/>
            <person name="Winkler M.E."/>
        </authorList>
    </citation>
    <scope>NUCLEOTIDE SEQUENCE [LARGE SCALE GENOMIC DNA]</scope>
    <source>
        <strain evidence="7 8">C305</strain>
    </source>
</reference>
<dbReference type="Gene3D" id="3.30.43.10">
    <property type="entry name" value="Uridine Diphospho-n-acetylenolpyruvylglucosamine Reductase, domain 2"/>
    <property type="match status" value="1"/>
</dbReference>
<dbReference type="Gene3D" id="3.30.465.10">
    <property type="match status" value="1"/>
</dbReference>
<dbReference type="Pfam" id="PF04030">
    <property type="entry name" value="ALO"/>
    <property type="match status" value="1"/>
</dbReference>
<dbReference type="NCBIfam" id="TIGR01679">
    <property type="entry name" value="bact_FAD_ox"/>
    <property type="match status" value="1"/>
</dbReference>
<dbReference type="UniPathway" id="UPA00132"/>
<dbReference type="InterPro" id="IPR016167">
    <property type="entry name" value="FAD-bd_PCMH_sub1"/>
</dbReference>
<dbReference type="Gene3D" id="1.10.45.10">
    <property type="entry name" value="Vanillyl-alcohol Oxidase, Chain A, domain 4"/>
    <property type="match status" value="1"/>
</dbReference>
<evidence type="ECO:0000256" key="3">
    <source>
        <dbReference type="ARBA" id="ARBA00022644"/>
    </source>
</evidence>
<dbReference type="InterPro" id="IPR006093">
    <property type="entry name" value="Oxy_OxRdtase_FAD_BS"/>
</dbReference>
<dbReference type="PROSITE" id="PS00862">
    <property type="entry name" value="OX2_COVAL_FAD"/>
    <property type="match status" value="1"/>
</dbReference>
<dbReference type="Pfam" id="PF01565">
    <property type="entry name" value="FAD_binding_4"/>
    <property type="match status" value="1"/>
</dbReference>
<evidence type="ECO:0000313" key="8">
    <source>
        <dbReference type="Proteomes" id="UP000245370"/>
    </source>
</evidence>
<dbReference type="PANTHER" id="PTHR43762:SF1">
    <property type="entry name" value="D-ARABINONO-1,4-LACTONE OXIDASE"/>
    <property type="match status" value="1"/>
</dbReference>
<dbReference type="GO" id="GO:0016020">
    <property type="term" value="C:membrane"/>
    <property type="evidence" value="ECO:0007669"/>
    <property type="project" value="InterPro"/>
</dbReference>
<comment type="similarity">
    <text evidence="2">Belongs to the oxygen-dependent FAD-linked oxidoreductase family.</text>
</comment>
<dbReference type="EMBL" id="QFRJ01000005">
    <property type="protein sequence ID" value="PWH85739.1"/>
    <property type="molecule type" value="Genomic_DNA"/>
</dbReference>
<comment type="pathway">
    <text evidence="1">Cofactor biosynthesis; L-ascorbate biosynthesis.</text>
</comment>
<dbReference type="PANTHER" id="PTHR43762">
    <property type="entry name" value="L-GULONOLACTONE OXIDASE"/>
    <property type="match status" value="1"/>
</dbReference>
<evidence type="ECO:0000259" key="6">
    <source>
        <dbReference type="PROSITE" id="PS51387"/>
    </source>
</evidence>
<dbReference type="PIRSF" id="PIRSF000136">
    <property type="entry name" value="LGO_GLO"/>
    <property type="match status" value="1"/>
</dbReference>
<dbReference type="GO" id="GO:0003885">
    <property type="term" value="F:D-arabinono-1,4-lactone oxidase activity"/>
    <property type="evidence" value="ECO:0007669"/>
    <property type="project" value="InterPro"/>
</dbReference>
<reference evidence="7 8" key="1">
    <citation type="submission" date="2018-05" db="EMBL/GenBank/DDBJ databases">
        <title>Brumimicrobium oceani sp. nov., isolated from coastal sediment.</title>
        <authorList>
            <person name="Kou Y."/>
        </authorList>
    </citation>
    <scope>NUCLEOTIDE SEQUENCE [LARGE SCALE GENOMIC DNA]</scope>
    <source>
        <strain evidence="7 8">C305</strain>
    </source>
</reference>
<dbReference type="GO" id="GO:0019853">
    <property type="term" value="P:L-ascorbic acid biosynthetic process"/>
    <property type="evidence" value="ECO:0007669"/>
    <property type="project" value="UniProtKB-UniPathway"/>
</dbReference>
<keyword evidence="5" id="KW-0560">Oxidoreductase</keyword>
<dbReference type="SUPFAM" id="SSF56176">
    <property type="entry name" value="FAD-binding/transporter-associated domain-like"/>
    <property type="match status" value="1"/>
</dbReference>
<keyword evidence="8" id="KW-1185">Reference proteome</keyword>
<name>A0A2U2XD57_9FLAO</name>
<dbReference type="PROSITE" id="PS51387">
    <property type="entry name" value="FAD_PCMH"/>
    <property type="match status" value="1"/>
</dbReference>
<evidence type="ECO:0000256" key="5">
    <source>
        <dbReference type="ARBA" id="ARBA00023002"/>
    </source>
</evidence>
<protein>
    <submittedName>
        <fullName evidence="7">FAD-binding oxidoreductase</fullName>
    </submittedName>
</protein>
<gene>
    <name evidence="7" type="ORF">DIT68_08395</name>
</gene>
<dbReference type="InterPro" id="IPR010031">
    <property type="entry name" value="FAD_lactone_oxidase-like"/>
</dbReference>
<sequence length="445" mass="50566">MSTSAKIAQVRLEGGRDHRKNWSENVEWKPAQIAYPSTEFDIQNLVLKASNERNKIRVIGTGHSFTELCKTDQILLSLDEYQGLVNVDKDNCQVTVKGGTKLKLLGELLWAEGLAMENLGDIDAQSIAGTICTGTHGTGTDFGTISTQIIALRLINGKGEIKSCSPSENPELFKAAQVSLGVLGVITEITLQCVPSYKLLVTNRKEQLNEVMSSISERNRQNRNFEHYWFPYTQTVWTKTTNIAESGEPDKDTFLNYASELVLENYTFKALCALAKIFPSKNKMVSKIVAQAVPTMKKLNYSHRVYATMRLVKFTEMEYNVPAEAYQDVMKEIIELVNSEKFAIHFPIESRWVKADDIYMSPAYGRDSAYIACHVYNKKDNTEYFKALEAIFRSYGGRPHWGKMHTLTQQDVIDLYPKYPEFNKIRKEQDPDEIFTNPYIKQLIG</sequence>
<comment type="caution">
    <text evidence="7">The sequence shown here is derived from an EMBL/GenBank/DDBJ whole genome shotgun (WGS) entry which is preliminary data.</text>
</comment>
<dbReference type="Gene3D" id="3.30.70.2520">
    <property type="match status" value="1"/>
</dbReference>
<evidence type="ECO:0000256" key="4">
    <source>
        <dbReference type="ARBA" id="ARBA00022827"/>
    </source>
</evidence>
<accession>A0A2U2XD57</accession>
<dbReference type="Proteomes" id="UP000245370">
    <property type="component" value="Unassembled WGS sequence"/>
</dbReference>
<evidence type="ECO:0000313" key="7">
    <source>
        <dbReference type="EMBL" id="PWH85739.1"/>
    </source>
</evidence>
<dbReference type="InterPro" id="IPR016171">
    <property type="entry name" value="Vanillyl_alc_oxidase_C-sub2"/>
</dbReference>
<organism evidence="7 8">
    <name type="scientific">Brumimicrobium oceani</name>
    <dbReference type="NCBI Taxonomy" id="2100725"/>
    <lineage>
        <taxon>Bacteria</taxon>
        <taxon>Pseudomonadati</taxon>
        <taxon>Bacteroidota</taxon>
        <taxon>Flavobacteriia</taxon>
        <taxon>Flavobacteriales</taxon>
        <taxon>Crocinitomicaceae</taxon>
        <taxon>Brumimicrobium</taxon>
    </lineage>
</organism>
<proteinExistence type="inferred from homology"/>
<dbReference type="InterPro" id="IPR016169">
    <property type="entry name" value="FAD-bd_PCMH_sub2"/>
</dbReference>
<dbReference type="OrthoDB" id="9800184at2"/>
<dbReference type="GO" id="GO:0071949">
    <property type="term" value="F:FAD binding"/>
    <property type="evidence" value="ECO:0007669"/>
    <property type="project" value="InterPro"/>
</dbReference>
<evidence type="ECO:0000256" key="2">
    <source>
        <dbReference type="ARBA" id="ARBA00005466"/>
    </source>
</evidence>
<keyword evidence="4" id="KW-0285">Flavoprotein</keyword>
<keyword evidence="3" id="KW-0060">Ascorbate biosynthesis</keyword>
<keyword evidence="4" id="KW-0274">FAD</keyword>
<evidence type="ECO:0000256" key="1">
    <source>
        <dbReference type="ARBA" id="ARBA00005147"/>
    </source>
</evidence>
<dbReference type="InterPro" id="IPR036318">
    <property type="entry name" value="FAD-bd_PCMH-like_sf"/>
</dbReference>
<dbReference type="InterPro" id="IPR006094">
    <property type="entry name" value="Oxid_FAD_bind_N"/>
</dbReference>
<feature type="domain" description="FAD-binding PCMH-type" evidence="6">
    <location>
        <begin position="26"/>
        <end position="196"/>
    </location>
</feature>